<protein>
    <submittedName>
        <fullName evidence="2">Uncharacterized protein</fullName>
    </submittedName>
</protein>
<evidence type="ECO:0000313" key="2">
    <source>
        <dbReference type="EMBL" id="MFL9001041.1"/>
    </source>
</evidence>
<evidence type="ECO:0000313" key="3">
    <source>
        <dbReference type="Proteomes" id="UP001628646"/>
    </source>
</evidence>
<organism evidence="2 3">
    <name type="scientific">Pseudomonas azerbaijanorientalis</name>
    <dbReference type="NCBI Taxonomy" id="2842350"/>
    <lineage>
        <taxon>Bacteria</taxon>
        <taxon>Pseudomonadati</taxon>
        <taxon>Pseudomonadota</taxon>
        <taxon>Gammaproteobacteria</taxon>
        <taxon>Pseudomonadales</taxon>
        <taxon>Pseudomonadaceae</taxon>
        <taxon>Pseudomonas</taxon>
    </lineage>
</organism>
<accession>A0ABW8W9U6</accession>
<dbReference type="RefSeq" id="WP_407802006.1">
    <property type="nucleotide sequence ID" value="NZ_JBJNUX010000019.1"/>
</dbReference>
<sequence length="64" mass="6912">MVLAAPSNDGNMRPVSALPLVSKIDQKMNAHGFFRSEYATGHTGSDAQLTQEAEVKPHIDAQCE</sequence>
<gene>
    <name evidence="2" type="ORF">ACJ8NA_20635</name>
</gene>
<name>A0ABW8W9U6_9PSED</name>
<proteinExistence type="predicted"/>
<dbReference type="EMBL" id="JBJNUY010000008">
    <property type="protein sequence ID" value="MFL9001041.1"/>
    <property type="molecule type" value="Genomic_DNA"/>
</dbReference>
<comment type="caution">
    <text evidence="2">The sequence shown here is derived from an EMBL/GenBank/DDBJ whole genome shotgun (WGS) entry which is preliminary data.</text>
</comment>
<dbReference type="Proteomes" id="UP001628646">
    <property type="component" value="Unassembled WGS sequence"/>
</dbReference>
<feature type="region of interest" description="Disordered" evidence="1">
    <location>
        <begin position="40"/>
        <end position="64"/>
    </location>
</feature>
<feature type="compositionally biased region" description="Polar residues" evidence="1">
    <location>
        <begin position="42"/>
        <end position="51"/>
    </location>
</feature>
<keyword evidence="3" id="KW-1185">Reference proteome</keyword>
<feature type="compositionally biased region" description="Basic and acidic residues" evidence="1">
    <location>
        <begin position="53"/>
        <end position="64"/>
    </location>
</feature>
<evidence type="ECO:0000256" key="1">
    <source>
        <dbReference type="SAM" id="MobiDB-lite"/>
    </source>
</evidence>
<reference evidence="2 3" key="1">
    <citation type="submission" date="2024-12" db="EMBL/GenBank/DDBJ databases">
        <title>Pseudomonas species isolated from Lotus nodules promote plant growth.</title>
        <authorList>
            <person name="Yu Y.-H."/>
            <person name="Kurtenbach J."/>
            <person name="Crosbie D."/>
            <person name="Brachmann A."/>
            <person name="Marin M."/>
        </authorList>
    </citation>
    <scope>NUCLEOTIDE SEQUENCE [LARGE SCALE GENOMIC DNA]</scope>
    <source>
        <strain evidence="2 3">PLb11B</strain>
    </source>
</reference>